<dbReference type="Gene3D" id="3.40.50.10780">
    <property type="entry name" value="Dipeptide transport protein"/>
    <property type="match status" value="1"/>
</dbReference>
<keyword evidence="3" id="KW-0645">Protease</keyword>
<keyword evidence="2" id="KW-0479">Metal-binding</keyword>
<dbReference type="RefSeq" id="WP_094854805.1">
    <property type="nucleotide sequence ID" value="NZ_NEVM01000005.1"/>
</dbReference>
<dbReference type="GO" id="GO:0004177">
    <property type="term" value="F:aminopeptidase activity"/>
    <property type="evidence" value="ECO:0007669"/>
    <property type="project" value="UniProtKB-KW"/>
</dbReference>
<reference evidence="4" key="1">
    <citation type="submission" date="2017-05" db="EMBL/GenBank/DDBJ databases">
        <title>Complete and WGS of Bordetella genogroups.</title>
        <authorList>
            <person name="Spilker T."/>
            <person name="Lipuma J."/>
        </authorList>
    </citation>
    <scope>NUCLEOTIDE SEQUENCE [LARGE SCALE GENOMIC DNA]</scope>
    <source>
        <strain evidence="4">AU16122</strain>
    </source>
</reference>
<comment type="caution">
    <text evidence="3">The sequence shown here is derived from an EMBL/GenBank/DDBJ whole genome shotgun (WGS) entry which is preliminary data.</text>
</comment>
<evidence type="ECO:0000256" key="2">
    <source>
        <dbReference type="PIRSR" id="PIRSR015853-2"/>
    </source>
</evidence>
<keyword evidence="2" id="KW-0862">Zinc</keyword>
<keyword evidence="4" id="KW-1185">Reference proteome</keyword>
<feature type="binding site" evidence="2">
    <location>
        <position position="134"/>
    </location>
    <ligand>
        <name>Zn(2+)</name>
        <dbReference type="ChEBI" id="CHEBI:29105"/>
        <label>2</label>
    </ligand>
</feature>
<gene>
    <name evidence="3" type="ORF">CAL29_20295</name>
</gene>
<organism evidence="3 4">
    <name type="scientific">Bordetella genomosp. 10</name>
    <dbReference type="NCBI Taxonomy" id="1416804"/>
    <lineage>
        <taxon>Bacteria</taxon>
        <taxon>Pseudomonadati</taxon>
        <taxon>Pseudomonadota</taxon>
        <taxon>Betaproteobacteria</taxon>
        <taxon>Burkholderiales</taxon>
        <taxon>Alcaligenaceae</taxon>
        <taxon>Bordetella</taxon>
    </lineage>
</organism>
<feature type="binding site" evidence="2">
    <location>
        <position position="8"/>
    </location>
    <ligand>
        <name>Zn(2+)</name>
        <dbReference type="ChEBI" id="CHEBI:29105"/>
        <label>2</label>
    </ligand>
</feature>
<feature type="binding site" evidence="2">
    <location>
        <position position="60"/>
    </location>
    <ligand>
        <name>Zn(2+)</name>
        <dbReference type="ChEBI" id="CHEBI:29105"/>
        <label>2</label>
    </ligand>
</feature>
<dbReference type="InterPro" id="IPR027476">
    <property type="entry name" value="DppA_N"/>
</dbReference>
<protein>
    <submittedName>
        <fullName evidence="3">Aminopeptidase</fullName>
    </submittedName>
</protein>
<dbReference type="AlphaFoldDB" id="A0A261RZ61"/>
<feature type="active site" description="Nucleophile" evidence="1">
    <location>
        <position position="115"/>
    </location>
</feature>
<dbReference type="GO" id="GO:0046872">
    <property type="term" value="F:metal ion binding"/>
    <property type="evidence" value="ECO:0007669"/>
    <property type="project" value="UniProtKB-KW"/>
</dbReference>
<dbReference type="SUPFAM" id="SSF63992">
    <property type="entry name" value="Dipeptide transport protein"/>
    <property type="match status" value="1"/>
</dbReference>
<keyword evidence="3" id="KW-0031">Aminopeptidase</keyword>
<dbReference type="OrthoDB" id="9785420at2"/>
<feature type="binding site" evidence="2">
    <location>
        <position position="104"/>
    </location>
    <ligand>
        <name>Zn(2+)</name>
        <dbReference type="ChEBI" id="CHEBI:29105"/>
        <label>2</label>
    </ligand>
</feature>
<dbReference type="Gene3D" id="3.30.1360.130">
    <property type="entry name" value="Dipeptide transport protein"/>
    <property type="match status" value="1"/>
</dbReference>
<dbReference type="Proteomes" id="UP000216020">
    <property type="component" value="Unassembled WGS sequence"/>
</dbReference>
<dbReference type="InterPro" id="IPR036177">
    <property type="entry name" value="Peptidase_M55_sf"/>
</dbReference>
<evidence type="ECO:0000256" key="1">
    <source>
        <dbReference type="PIRSR" id="PIRSR015853-1"/>
    </source>
</evidence>
<dbReference type="EMBL" id="NEVM01000005">
    <property type="protein sequence ID" value="OZI30376.1"/>
    <property type="molecule type" value="Genomic_DNA"/>
</dbReference>
<evidence type="ECO:0000313" key="3">
    <source>
        <dbReference type="EMBL" id="OZI30376.1"/>
    </source>
</evidence>
<name>A0A261RZ61_9BORD</name>
<feature type="binding site" evidence="2">
    <location>
        <position position="10"/>
    </location>
    <ligand>
        <name>Zn(2+)</name>
        <dbReference type="ChEBI" id="CHEBI:29105"/>
        <label>1</label>
    </ligand>
</feature>
<dbReference type="InterPro" id="IPR007035">
    <property type="entry name" value="Peptidase_M55"/>
</dbReference>
<proteinExistence type="predicted"/>
<dbReference type="Pfam" id="PF04951">
    <property type="entry name" value="Peptidase_M55"/>
    <property type="match status" value="1"/>
</dbReference>
<sequence length="272" mass="28702">MRILVSTDIEGVAGVFHSQQITAGNGEYERARAWMTGEADAAARGAFAGGADDVLVNDSHGGFRNLLLDGIDERARLVMGKPRYLGMMGGLEEPCDGVFMIGYHSRAQGRGILAHTINSFAFAKVRINGMELGEAGLYGALAGELGVPVALASGDDVFIGETRELFPGALWVQTKVARGQGSGATLSPAASRAAIAEAAQAAMANLGSLKPFRIAPPIECQLQTQTTAVADLFCMLPSLERVDGVNLRFHTDSMQAAIRTLNSLAAMSFMLR</sequence>
<dbReference type="PIRSF" id="PIRSF015853">
    <property type="entry name" value="Pep_DppA"/>
    <property type="match status" value="1"/>
</dbReference>
<dbReference type="CDD" id="cd08663">
    <property type="entry name" value="DAP_dppA_1"/>
    <property type="match status" value="1"/>
</dbReference>
<accession>A0A261RZ61</accession>
<feature type="binding site" evidence="2">
    <location>
        <position position="8"/>
    </location>
    <ligand>
        <name>Zn(2+)</name>
        <dbReference type="ChEBI" id="CHEBI:29105"/>
        <label>1</label>
    </ligand>
</feature>
<keyword evidence="3" id="KW-0378">Hydrolase</keyword>
<evidence type="ECO:0000313" key="4">
    <source>
        <dbReference type="Proteomes" id="UP000216020"/>
    </source>
</evidence>